<dbReference type="RefSeq" id="WP_108993267.1">
    <property type="nucleotide sequence ID" value="NZ_BDQX01000163.1"/>
</dbReference>
<protein>
    <submittedName>
        <fullName evidence="1">Uncharacterized protein</fullName>
    </submittedName>
</protein>
<reference evidence="1 2" key="1">
    <citation type="submission" date="2017-08" db="EMBL/GenBank/DDBJ databases">
        <title>Substantial Increase in Enzyme Production by Combined Drug-Resistance Mutations in Paenibacillus agaridevorans.</title>
        <authorList>
            <person name="Tanaka Y."/>
            <person name="Funane K."/>
            <person name="Hosaka T."/>
            <person name="Shiwa Y."/>
            <person name="Fujita N."/>
            <person name="Miyazaki T."/>
            <person name="Yoshikawa H."/>
            <person name="Murakami K."/>
            <person name="Kasahara K."/>
            <person name="Inaoka T."/>
            <person name="Hiraga Y."/>
            <person name="Ochi K."/>
        </authorList>
    </citation>
    <scope>NUCLEOTIDE SEQUENCE [LARGE SCALE GENOMIC DNA]</scope>
    <source>
        <strain evidence="1 2">T-3040</strain>
    </source>
</reference>
<evidence type="ECO:0000313" key="1">
    <source>
        <dbReference type="EMBL" id="GBG08291.1"/>
    </source>
</evidence>
<dbReference type="SUPFAM" id="SSF48208">
    <property type="entry name" value="Six-hairpin glycosidases"/>
    <property type="match status" value="1"/>
</dbReference>
<gene>
    <name evidence="1" type="ORF">PAT3040_02869</name>
</gene>
<name>A0A2R5EY47_9BACL</name>
<dbReference type="EMBL" id="BDQX01000163">
    <property type="protein sequence ID" value="GBG08291.1"/>
    <property type="molecule type" value="Genomic_DNA"/>
</dbReference>
<evidence type="ECO:0000313" key="2">
    <source>
        <dbReference type="Proteomes" id="UP000245202"/>
    </source>
</evidence>
<dbReference type="GO" id="GO:0005975">
    <property type="term" value="P:carbohydrate metabolic process"/>
    <property type="evidence" value="ECO:0007669"/>
    <property type="project" value="InterPro"/>
</dbReference>
<accession>A0A2R5EY47</accession>
<sequence>MEQQRTNEIPDTLMLEERAAHAINAMIGLADRDYGYIPFFSADLMHKPAYMQHGDWDYGSSHGRMIDGLILARHMSGETFGKEVEERYRENLLSFFKEDGMNYRQINPTRDWEPNANLIDQRAVILSLTTWYMESGDPKVKEAADRHVAALKRIAVKERDVWYYPASEYKETGWPSANGVQLRLAPDPAAFCGRLVMPLLKYHELTGNEDAYELCQFFTALIMERSGVFNKDGSFNDSLAYRSGHFHTRLGTLDAIARFGMHSGNAAMIAWVKKSYDWALTKCTAFGWTPGDLHEQAYEHETCSLVDLIACGITLAKSGYVEYWGVVERFLRNHLAESQLLDLDWVEQTDDKSNDIQAHTTFYKVAERTRGSFAGYSAPNDFVCDVNEGRGHTSDLQICCLGSGTRGLFMGWSNTITEKNGTVSVNFLLNRGSKWLDVSSHLPHEGKIVLDVRSDIARLLIRIPEWAGFTKIKYTREREGILAEGKGSEESSWVNRHFLSLGKATAGERITVTFPLSFRKTLENAVGQTFEAEWRGDDVVGITPKGTKKPLYSGRQVFDRAPMRGGDYRRLDREFVW</sequence>
<keyword evidence="2" id="KW-1185">Reference proteome</keyword>
<dbReference type="InterPro" id="IPR008928">
    <property type="entry name" value="6-hairpin_glycosidase_sf"/>
</dbReference>
<dbReference type="AlphaFoldDB" id="A0A2R5EY47"/>
<dbReference type="Proteomes" id="UP000245202">
    <property type="component" value="Unassembled WGS sequence"/>
</dbReference>
<comment type="caution">
    <text evidence="1">The sequence shown here is derived from an EMBL/GenBank/DDBJ whole genome shotgun (WGS) entry which is preliminary data.</text>
</comment>
<proteinExistence type="predicted"/>
<organism evidence="1 2">
    <name type="scientific">Paenibacillus agaridevorans</name>
    <dbReference type="NCBI Taxonomy" id="171404"/>
    <lineage>
        <taxon>Bacteria</taxon>
        <taxon>Bacillati</taxon>
        <taxon>Bacillota</taxon>
        <taxon>Bacilli</taxon>
        <taxon>Bacillales</taxon>
        <taxon>Paenibacillaceae</taxon>
        <taxon>Paenibacillus</taxon>
    </lineage>
</organism>